<sequence length="208" mass="22996">MQRQLSATDHLLAAIGRTLARLPHPPTATPPGAFERGLDHAVRAHVAGLMRVNHAGEIAAQALYRGQARVARDPRVREHLLKAAEEERDHLRWCEQRLRELGDGPSRLAPLWYAGAYAIGATAGLAGDDWSLGFVEETERQVAAHLDEHLARLPADDARSRDILTRMRADEERHGRQAAQAGARPLPKPVRRLMRAAAGVMKFGAYRI</sequence>
<evidence type="ECO:0000256" key="3">
    <source>
        <dbReference type="ARBA" id="ARBA00022688"/>
    </source>
</evidence>
<evidence type="ECO:0000256" key="9">
    <source>
        <dbReference type="HAMAP-Rule" id="MF_01658"/>
    </source>
</evidence>
<dbReference type="InterPro" id="IPR011566">
    <property type="entry name" value="Ubq_synth_Coq7"/>
</dbReference>
<evidence type="ECO:0000256" key="2">
    <source>
        <dbReference type="ARBA" id="ARBA00022475"/>
    </source>
</evidence>
<comment type="function">
    <text evidence="9">Catalyzes the hydroxylation of 2-nonaprenyl-3-methyl-6-methoxy-1,4-benzoquinol during ubiquinone biosynthesis.</text>
</comment>
<evidence type="ECO:0000256" key="1">
    <source>
        <dbReference type="ARBA" id="ARBA00004749"/>
    </source>
</evidence>
<feature type="binding site" evidence="9">
    <location>
        <position position="90"/>
    </location>
    <ligand>
        <name>Fe cation</name>
        <dbReference type="ChEBI" id="CHEBI:24875"/>
        <label>1</label>
    </ligand>
</feature>
<dbReference type="InterPro" id="IPR047809">
    <property type="entry name" value="COQ7_proteobact"/>
</dbReference>
<keyword evidence="5 9" id="KW-0560">Oxidoreductase</keyword>
<keyword evidence="11" id="KW-1185">Reference proteome</keyword>
<feature type="binding site" evidence="9">
    <location>
        <position position="139"/>
    </location>
    <ligand>
        <name>Fe cation</name>
        <dbReference type="ChEBI" id="CHEBI:24875"/>
        <label>2</label>
    </ligand>
</feature>
<feature type="binding site" evidence="9">
    <location>
        <position position="57"/>
    </location>
    <ligand>
        <name>Fe cation</name>
        <dbReference type="ChEBI" id="CHEBI:24875"/>
        <label>1</label>
    </ligand>
</feature>
<evidence type="ECO:0000256" key="6">
    <source>
        <dbReference type="ARBA" id="ARBA00023004"/>
    </source>
</evidence>
<dbReference type="PANTHER" id="PTHR11237">
    <property type="entry name" value="COENZYME Q10 BIOSYNTHESIS PROTEIN 7"/>
    <property type="match status" value="1"/>
</dbReference>
<dbReference type="Gene3D" id="1.20.1260.10">
    <property type="match status" value="1"/>
</dbReference>
<feature type="binding site" evidence="9">
    <location>
        <position position="87"/>
    </location>
    <ligand>
        <name>Fe cation</name>
        <dbReference type="ChEBI" id="CHEBI:24875"/>
        <label>2</label>
    </ligand>
</feature>
<dbReference type="Pfam" id="PF03232">
    <property type="entry name" value="COQ7"/>
    <property type="match status" value="1"/>
</dbReference>
<protein>
    <recommendedName>
        <fullName evidence="9">3-demethoxyubiquinol 3-hydroxylase</fullName>
        <shortName evidence="9">DMQ hydroxylase</shortName>
        <ecNumber evidence="9">1.14.99.60</ecNumber>
    </recommendedName>
    <alternativeName>
        <fullName evidence="9">2-nonaprenyl-3-methyl-6-methoxy-1,4-benzoquinol hydroxylase</fullName>
    </alternativeName>
</protein>
<keyword evidence="8 9" id="KW-0472">Membrane</keyword>
<dbReference type="Proteomes" id="UP001465331">
    <property type="component" value="Unassembled WGS sequence"/>
</dbReference>
<name>A0ABV2A5T7_9GAMM</name>
<comment type="pathway">
    <text evidence="1 9">Cofactor biosynthesis; ubiquinone biosynthesis.</text>
</comment>
<comment type="catalytic activity">
    <reaction evidence="9">
        <text>a 5-methoxy-2-methyl-3-(all-trans-polyprenyl)benzene-1,4-diol + AH2 + O2 = a 3-demethylubiquinol + A + H2O</text>
        <dbReference type="Rhea" id="RHEA:50908"/>
        <dbReference type="Rhea" id="RHEA-COMP:10859"/>
        <dbReference type="Rhea" id="RHEA-COMP:10914"/>
        <dbReference type="ChEBI" id="CHEBI:13193"/>
        <dbReference type="ChEBI" id="CHEBI:15377"/>
        <dbReference type="ChEBI" id="CHEBI:15379"/>
        <dbReference type="ChEBI" id="CHEBI:17499"/>
        <dbReference type="ChEBI" id="CHEBI:84167"/>
        <dbReference type="ChEBI" id="CHEBI:84422"/>
        <dbReference type="EC" id="1.14.99.60"/>
    </reaction>
</comment>
<keyword evidence="6 9" id="KW-0408">Iron</keyword>
<proteinExistence type="inferred from homology"/>
<feature type="binding site" evidence="9">
    <location>
        <position position="171"/>
    </location>
    <ligand>
        <name>Fe cation</name>
        <dbReference type="ChEBI" id="CHEBI:24875"/>
        <label>2</label>
    </ligand>
</feature>
<dbReference type="PANTHER" id="PTHR11237:SF4">
    <property type="entry name" value="5-DEMETHOXYUBIQUINONE HYDROXYLASE, MITOCHONDRIAL"/>
    <property type="match status" value="1"/>
</dbReference>
<comment type="caution">
    <text evidence="10">The sequence shown here is derived from an EMBL/GenBank/DDBJ whole genome shotgun (WGS) entry which is preliminary data.</text>
</comment>
<evidence type="ECO:0000313" key="11">
    <source>
        <dbReference type="Proteomes" id="UP001465331"/>
    </source>
</evidence>
<dbReference type="InterPro" id="IPR012347">
    <property type="entry name" value="Ferritin-like"/>
</dbReference>
<feature type="binding site" evidence="9">
    <location>
        <position position="171"/>
    </location>
    <ligand>
        <name>Fe cation</name>
        <dbReference type="ChEBI" id="CHEBI:24875"/>
        <label>1</label>
    </ligand>
</feature>
<dbReference type="EMBL" id="JBEPIJ010000001">
    <property type="protein sequence ID" value="MES0872618.1"/>
    <property type="molecule type" value="Genomic_DNA"/>
</dbReference>
<keyword evidence="3 9" id="KW-0831">Ubiquinone biosynthesis</keyword>
<evidence type="ECO:0000256" key="4">
    <source>
        <dbReference type="ARBA" id="ARBA00022723"/>
    </source>
</evidence>
<evidence type="ECO:0000256" key="7">
    <source>
        <dbReference type="ARBA" id="ARBA00023033"/>
    </source>
</evidence>
<dbReference type="GO" id="GO:0004497">
    <property type="term" value="F:monooxygenase activity"/>
    <property type="evidence" value="ECO:0007669"/>
    <property type="project" value="UniProtKB-KW"/>
</dbReference>
<dbReference type="SUPFAM" id="SSF47240">
    <property type="entry name" value="Ferritin-like"/>
    <property type="match status" value="1"/>
</dbReference>
<feature type="binding site" evidence="9">
    <location>
        <position position="87"/>
    </location>
    <ligand>
        <name>Fe cation</name>
        <dbReference type="ChEBI" id="CHEBI:24875"/>
        <label>1</label>
    </ligand>
</feature>
<evidence type="ECO:0000256" key="8">
    <source>
        <dbReference type="ARBA" id="ARBA00023136"/>
    </source>
</evidence>
<organism evidence="10 11">
    <name type="scientific">Sinimarinibacterium thermocellulolyticum</name>
    <dbReference type="NCBI Taxonomy" id="3170016"/>
    <lineage>
        <taxon>Bacteria</taxon>
        <taxon>Pseudomonadati</taxon>
        <taxon>Pseudomonadota</taxon>
        <taxon>Gammaproteobacteria</taxon>
        <taxon>Nevskiales</taxon>
        <taxon>Nevskiaceae</taxon>
        <taxon>Sinimarinibacterium</taxon>
    </lineage>
</organism>
<gene>
    <name evidence="9 10" type="primary">coq7</name>
    <name evidence="10" type="ORF">ABSH63_01140</name>
</gene>
<dbReference type="HAMAP" id="MF_01658">
    <property type="entry name" value="COQ7"/>
    <property type="match status" value="1"/>
</dbReference>
<comment type="similarity">
    <text evidence="9">Belongs to the COQ7 family.</text>
</comment>
<accession>A0ABV2A5T7</accession>
<comment type="cofactor">
    <cofactor evidence="9">
        <name>Fe cation</name>
        <dbReference type="ChEBI" id="CHEBI:24875"/>
    </cofactor>
    <text evidence="9">Binds 2 iron ions per subunit.</text>
</comment>
<comment type="subcellular location">
    <subcellularLocation>
        <location evidence="9">Cell membrane</location>
        <topology evidence="9">Peripheral membrane protein</topology>
    </subcellularLocation>
</comment>
<feature type="binding site" evidence="9">
    <location>
        <position position="174"/>
    </location>
    <ligand>
        <name>Fe cation</name>
        <dbReference type="ChEBI" id="CHEBI:24875"/>
        <label>2</label>
    </ligand>
</feature>
<evidence type="ECO:0000313" key="10">
    <source>
        <dbReference type="EMBL" id="MES0872618.1"/>
    </source>
</evidence>
<evidence type="ECO:0000256" key="5">
    <source>
        <dbReference type="ARBA" id="ARBA00023002"/>
    </source>
</evidence>
<keyword evidence="4 9" id="KW-0479">Metal-binding</keyword>
<keyword evidence="2 9" id="KW-1003">Cell membrane</keyword>
<dbReference type="EC" id="1.14.99.60" evidence="9"/>
<dbReference type="NCBIfam" id="NF033656">
    <property type="entry name" value="DMQ_monoox_COQ7"/>
    <property type="match status" value="1"/>
</dbReference>
<keyword evidence="7 9" id="KW-0503">Monooxygenase</keyword>
<dbReference type="InterPro" id="IPR009078">
    <property type="entry name" value="Ferritin-like_SF"/>
</dbReference>
<dbReference type="CDD" id="cd01042">
    <property type="entry name" value="DMQH"/>
    <property type="match status" value="1"/>
</dbReference>
<dbReference type="RefSeq" id="WP_352886612.1">
    <property type="nucleotide sequence ID" value="NZ_JBEPIJ010000001.1"/>
</dbReference>
<reference evidence="10 11" key="1">
    <citation type="submission" date="2024-06" db="EMBL/GenBank/DDBJ databases">
        <authorList>
            <person name="Li Z."/>
            <person name="Jiang Y."/>
        </authorList>
    </citation>
    <scope>NUCLEOTIDE SEQUENCE [LARGE SCALE GENOMIC DNA]</scope>
    <source>
        <strain evidence="10 11">HSW-8</strain>
    </source>
</reference>